<dbReference type="InterPro" id="IPR036259">
    <property type="entry name" value="MFS_trans_sf"/>
</dbReference>
<feature type="transmembrane region" description="Helical" evidence="1">
    <location>
        <begin position="195"/>
        <end position="215"/>
    </location>
</feature>
<dbReference type="RefSeq" id="WP_015695352.1">
    <property type="nucleotide sequence ID" value="NZ_AP018492.1"/>
</dbReference>
<keyword evidence="1" id="KW-1133">Transmembrane helix</keyword>
<feature type="transmembrane region" description="Helical" evidence="1">
    <location>
        <begin position="278"/>
        <end position="300"/>
    </location>
</feature>
<name>A0A2Z5Y3X8_9ENTE</name>
<feature type="transmembrane region" description="Helical" evidence="1">
    <location>
        <begin position="413"/>
        <end position="438"/>
    </location>
</feature>
<dbReference type="NCBIfam" id="TIGR00792">
    <property type="entry name" value="gph"/>
    <property type="match status" value="1"/>
</dbReference>
<evidence type="ECO:0000313" key="2">
    <source>
        <dbReference type="EMBL" id="BBC61546.1"/>
    </source>
</evidence>
<protein>
    <submittedName>
        <fullName evidence="2">MFS transporter</fullName>
    </submittedName>
</protein>
<dbReference type="Pfam" id="PF13347">
    <property type="entry name" value="MFS_2"/>
    <property type="match status" value="1"/>
</dbReference>
<dbReference type="CDD" id="cd17332">
    <property type="entry name" value="MFS_MelB_like"/>
    <property type="match status" value="1"/>
</dbReference>
<gene>
    <name evidence="2" type="ORF">DAT561_1448</name>
</gene>
<feature type="transmembrane region" description="Helical" evidence="1">
    <location>
        <begin position="171"/>
        <end position="189"/>
    </location>
</feature>
<feature type="transmembrane region" description="Helical" evidence="1">
    <location>
        <begin position="307"/>
        <end position="325"/>
    </location>
</feature>
<dbReference type="GO" id="GO:0006814">
    <property type="term" value="P:sodium ion transport"/>
    <property type="evidence" value="ECO:0007669"/>
    <property type="project" value="InterPro"/>
</dbReference>
<sequence>MQKVKTTNQIGSNRKKKREVSILEGISYAQLDTAGQLIFTMISSYLLYFYTDIAKIPVAAAGTILLVARVFDSLDAPIWGMIIDRTNSRWGRARPYFLWLAIPFSVFGILTFWAPQLSMDGKIWYSAITYIVTGIIFTGLNTPLTAILPLMTADSSERLKLNSFRMVGSQLGVFIVNTLTLPMVAYFGPNNEVVGFRWTIAIFATISTILTLISFTNIRERVKVSTETVTIRQGFKAMNKNWPWIIIVLSNFFFWIALTERTSTLVYYFTYNIGNKGLVSLFNGMASIQIIAMISVPFLTKLMSKQAVWIGALISAILGQAIMMMGGHHLVILMIGWIIANMGSGIACSMPFALLGSAVDYGKWKNGVVAAGLLTSIGSSFCLKLGSGIAGVIPTKIMASFGYIAGQAQTEKALTGINISFNWVTIIAFTLAILPLLFYKKYEQMEDTVQEAILKQGERKR</sequence>
<dbReference type="Proteomes" id="UP000269226">
    <property type="component" value="Chromosome"/>
</dbReference>
<dbReference type="GO" id="GO:0005886">
    <property type="term" value="C:plasma membrane"/>
    <property type="evidence" value="ECO:0007669"/>
    <property type="project" value="TreeGrafter"/>
</dbReference>
<evidence type="ECO:0000313" key="3">
    <source>
        <dbReference type="Proteomes" id="UP000269226"/>
    </source>
</evidence>
<feature type="transmembrane region" description="Helical" evidence="1">
    <location>
        <begin position="127"/>
        <end position="150"/>
    </location>
</feature>
<feature type="transmembrane region" description="Helical" evidence="1">
    <location>
        <begin position="241"/>
        <end position="258"/>
    </location>
</feature>
<dbReference type="SUPFAM" id="SSF103473">
    <property type="entry name" value="MFS general substrate transporter"/>
    <property type="match status" value="1"/>
</dbReference>
<feature type="transmembrane region" description="Helical" evidence="1">
    <location>
        <begin position="367"/>
        <end position="393"/>
    </location>
</feature>
<organism evidence="2 3">
    <name type="scientific">Melissococcus plutonius</name>
    <dbReference type="NCBI Taxonomy" id="33970"/>
    <lineage>
        <taxon>Bacteria</taxon>
        <taxon>Bacillati</taxon>
        <taxon>Bacillota</taxon>
        <taxon>Bacilli</taxon>
        <taxon>Lactobacillales</taxon>
        <taxon>Enterococcaceae</taxon>
        <taxon>Melissococcus</taxon>
    </lineage>
</organism>
<feature type="transmembrane region" description="Helical" evidence="1">
    <location>
        <begin position="96"/>
        <end position="115"/>
    </location>
</feature>
<dbReference type="Gene3D" id="1.20.1250.20">
    <property type="entry name" value="MFS general substrate transporter like domains"/>
    <property type="match status" value="1"/>
</dbReference>
<dbReference type="GO" id="GO:0008643">
    <property type="term" value="P:carbohydrate transport"/>
    <property type="evidence" value="ECO:0007669"/>
    <property type="project" value="InterPro"/>
</dbReference>
<accession>A0A2Z5Y3X8</accession>
<dbReference type="PANTHER" id="PTHR11328">
    <property type="entry name" value="MAJOR FACILITATOR SUPERFAMILY DOMAIN-CONTAINING PROTEIN"/>
    <property type="match status" value="1"/>
</dbReference>
<keyword evidence="1" id="KW-0812">Transmembrane</keyword>
<feature type="transmembrane region" description="Helical" evidence="1">
    <location>
        <begin position="331"/>
        <end position="355"/>
    </location>
</feature>
<evidence type="ECO:0000256" key="1">
    <source>
        <dbReference type="SAM" id="Phobius"/>
    </source>
</evidence>
<dbReference type="EMBL" id="AP018492">
    <property type="protein sequence ID" value="BBC61546.1"/>
    <property type="molecule type" value="Genomic_DNA"/>
</dbReference>
<dbReference type="GeneID" id="57043981"/>
<dbReference type="InterPro" id="IPR039672">
    <property type="entry name" value="MFS_2"/>
</dbReference>
<proteinExistence type="predicted"/>
<dbReference type="AlphaFoldDB" id="A0A2Z5Y3X8"/>
<dbReference type="InterPro" id="IPR001927">
    <property type="entry name" value="Na/Gal_symport"/>
</dbReference>
<dbReference type="PANTHER" id="PTHR11328:SF24">
    <property type="entry name" value="MAJOR FACILITATOR SUPERFAMILY (MFS) PROFILE DOMAIN-CONTAINING PROTEIN"/>
    <property type="match status" value="1"/>
</dbReference>
<dbReference type="GO" id="GO:0015293">
    <property type="term" value="F:symporter activity"/>
    <property type="evidence" value="ECO:0007669"/>
    <property type="project" value="InterPro"/>
</dbReference>
<reference evidence="2 3" key="1">
    <citation type="submission" date="2018-01" db="EMBL/GenBank/DDBJ databases">
        <title>Whole genome sequence of Melissococcus plutonius DAT561.</title>
        <authorList>
            <person name="Okumura K."/>
            <person name="Takamatsu D."/>
            <person name="Okura M."/>
        </authorList>
    </citation>
    <scope>NUCLEOTIDE SEQUENCE [LARGE SCALE GENOMIC DNA]</scope>
    <source>
        <strain evidence="2 3">DAT561</strain>
    </source>
</reference>
<feature type="transmembrane region" description="Helical" evidence="1">
    <location>
        <begin position="56"/>
        <end position="75"/>
    </location>
</feature>
<feature type="transmembrane region" description="Helical" evidence="1">
    <location>
        <begin position="21"/>
        <end position="50"/>
    </location>
</feature>
<keyword evidence="1" id="KW-0472">Membrane</keyword>